<protein>
    <submittedName>
        <fullName evidence="1">Uncharacterized protein</fullName>
    </submittedName>
</protein>
<evidence type="ECO:0000313" key="2">
    <source>
        <dbReference type="Proteomes" id="UP000700596"/>
    </source>
</evidence>
<dbReference type="CDD" id="cd22952">
    <property type="entry name" value="ART10-like"/>
    <property type="match status" value="1"/>
</dbReference>
<accession>A0A9P9E597</accession>
<proteinExistence type="predicted"/>
<dbReference type="AlphaFoldDB" id="A0A9P9E597"/>
<keyword evidence="2" id="KW-1185">Reference proteome</keyword>
<dbReference type="OrthoDB" id="3365616at2759"/>
<evidence type="ECO:0000313" key="1">
    <source>
        <dbReference type="EMBL" id="KAH7130827.1"/>
    </source>
</evidence>
<sequence>MNGLMKGAEISYRIDASITIIRNMFKSTLRKSQGISVWPIDTRSLSMASPDYFTDLSVVQASIKDSGNSIPVETGQGHDANLILLSSLAEPARFSITASFPEDYALTCCNDVTMRLSVKKMNLFPTDLYLQSFQILLVGYTDVRAGNVAHGEMTFWMIQSLSNINMKICAGEDGLGETREIDQVLWEGKPLPNAVVPSFTSCNIQRRYELEILMGFQCGSPKSRVLFVQLRTPVQIFSGLRPGRRLSIADMESFNADSAYSPSTDCFENGIVYNRVHGLLHDRGSPHSYGDNPPPSTPPTYEEAIEEKFRNSLN</sequence>
<dbReference type="Proteomes" id="UP000700596">
    <property type="component" value="Unassembled WGS sequence"/>
</dbReference>
<dbReference type="EMBL" id="JAGMWT010000004">
    <property type="protein sequence ID" value="KAH7130827.1"/>
    <property type="molecule type" value="Genomic_DNA"/>
</dbReference>
<comment type="caution">
    <text evidence="1">The sequence shown here is derived from an EMBL/GenBank/DDBJ whole genome shotgun (WGS) entry which is preliminary data.</text>
</comment>
<gene>
    <name evidence="1" type="ORF">B0J11DRAFT_603219</name>
</gene>
<name>A0A9P9E597_9PLEO</name>
<reference evidence="1" key="1">
    <citation type="journal article" date="2021" name="Nat. Commun.">
        <title>Genetic determinants of endophytism in the Arabidopsis root mycobiome.</title>
        <authorList>
            <person name="Mesny F."/>
            <person name="Miyauchi S."/>
            <person name="Thiergart T."/>
            <person name="Pickel B."/>
            <person name="Atanasova L."/>
            <person name="Karlsson M."/>
            <person name="Huettel B."/>
            <person name="Barry K.W."/>
            <person name="Haridas S."/>
            <person name="Chen C."/>
            <person name="Bauer D."/>
            <person name="Andreopoulos W."/>
            <person name="Pangilinan J."/>
            <person name="LaButti K."/>
            <person name="Riley R."/>
            <person name="Lipzen A."/>
            <person name="Clum A."/>
            <person name="Drula E."/>
            <person name="Henrissat B."/>
            <person name="Kohler A."/>
            <person name="Grigoriev I.V."/>
            <person name="Martin F.M."/>
            <person name="Hacquard S."/>
        </authorList>
    </citation>
    <scope>NUCLEOTIDE SEQUENCE</scope>
    <source>
        <strain evidence="1">MPI-CAGE-CH-0243</strain>
    </source>
</reference>
<organism evidence="1 2">
    <name type="scientific">Dendryphion nanum</name>
    <dbReference type="NCBI Taxonomy" id="256645"/>
    <lineage>
        <taxon>Eukaryota</taxon>
        <taxon>Fungi</taxon>
        <taxon>Dikarya</taxon>
        <taxon>Ascomycota</taxon>
        <taxon>Pezizomycotina</taxon>
        <taxon>Dothideomycetes</taxon>
        <taxon>Pleosporomycetidae</taxon>
        <taxon>Pleosporales</taxon>
        <taxon>Torulaceae</taxon>
        <taxon>Dendryphion</taxon>
    </lineage>
</organism>